<reference evidence="2 3" key="1">
    <citation type="submission" date="2021-08" db="EMBL/GenBank/DDBJ databases">
        <title>Streptomyces sp. PTM05 isolated from lichen.</title>
        <authorList>
            <person name="Somphong A."/>
            <person name="Phongsopitanun W."/>
            <person name="Tanasupawat S."/>
        </authorList>
    </citation>
    <scope>NUCLEOTIDE SEQUENCE [LARGE SCALE GENOMIC DNA]</scope>
    <source>
        <strain evidence="2 3">Ptm05</strain>
    </source>
</reference>
<sequence>MLDQLRSRTITALIALAGAAVLLSTCQGPAPAAGPTGVVTTRTTDATGDHITVRSQDGQHHTYTVDAEAFGHCTTGTTYPACLTY</sequence>
<organism evidence="2 3">
    <name type="scientific">Streptantibioticus parmotrematis</name>
    <dbReference type="NCBI Taxonomy" id="2873249"/>
    <lineage>
        <taxon>Bacteria</taxon>
        <taxon>Bacillati</taxon>
        <taxon>Actinomycetota</taxon>
        <taxon>Actinomycetes</taxon>
        <taxon>Kitasatosporales</taxon>
        <taxon>Streptomycetaceae</taxon>
        <taxon>Streptantibioticus</taxon>
    </lineage>
</organism>
<keyword evidence="1" id="KW-0732">Signal</keyword>
<protein>
    <submittedName>
        <fullName evidence="2">Uncharacterized protein</fullName>
    </submittedName>
</protein>
<comment type="caution">
    <text evidence="2">The sequence shown here is derived from an EMBL/GenBank/DDBJ whole genome shotgun (WGS) entry which is preliminary data.</text>
</comment>
<dbReference type="EMBL" id="JAINVZ010000021">
    <property type="protein sequence ID" value="MBY8888039.1"/>
    <property type="molecule type" value="Genomic_DNA"/>
</dbReference>
<proteinExistence type="predicted"/>
<gene>
    <name evidence="2" type="ORF">K7472_24825</name>
</gene>
<name>A0ABS7QXW5_9ACTN</name>
<dbReference type="Proteomes" id="UP001198565">
    <property type="component" value="Unassembled WGS sequence"/>
</dbReference>
<evidence type="ECO:0000256" key="1">
    <source>
        <dbReference type="SAM" id="SignalP"/>
    </source>
</evidence>
<feature type="chain" id="PRO_5045600800" evidence="1">
    <location>
        <begin position="33"/>
        <end position="85"/>
    </location>
</feature>
<evidence type="ECO:0000313" key="2">
    <source>
        <dbReference type="EMBL" id="MBY8888039.1"/>
    </source>
</evidence>
<keyword evidence="3" id="KW-1185">Reference proteome</keyword>
<dbReference type="RefSeq" id="WP_222980778.1">
    <property type="nucleotide sequence ID" value="NZ_JAINVZ010000021.1"/>
</dbReference>
<accession>A0ABS7QXW5</accession>
<evidence type="ECO:0000313" key="3">
    <source>
        <dbReference type="Proteomes" id="UP001198565"/>
    </source>
</evidence>
<feature type="signal peptide" evidence="1">
    <location>
        <begin position="1"/>
        <end position="32"/>
    </location>
</feature>